<comment type="similarity">
    <text evidence="5">Belongs to the SAT4 family.</text>
</comment>
<keyword evidence="3 7" id="KW-1133">Transmembrane helix</keyword>
<keyword evidence="4 7" id="KW-0472">Membrane</keyword>
<dbReference type="GO" id="GO:0016020">
    <property type="term" value="C:membrane"/>
    <property type="evidence" value="ECO:0007669"/>
    <property type="project" value="UniProtKB-SubCell"/>
</dbReference>
<accession>A0A2T4GPR1</accession>
<dbReference type="EMBL" id="PVEM01000012">
    <property type="protein sequence ID" value="PTD05548.1"/>
    <property type="molecule type" value="Genomic_DNA"/>
</dbReference>
<keyword evidence="10" id="KW-1185">Reference proteome</keyword>
<comment type="caution">
    <text evidence="9">The sequence shown here is derived from an EMBL/GenBank/DDBJ whole genome shotgun (WGS) entry which is preliminary data.</text>
</comment>
<feature type="transmembrane region" description="Helical" evidence="7">
    <location>
        <begin position="82"/>
        <end position="100"/>
    </location>
</feature>
<evidence type="ECO:0000256" key="1">
    <source>
        <dbReference type="ARBA" id="ARBA00004141"/>
    </source>
</evidence>
<feature type="transmembrane region" description="Helical" evidence="7">
    <location>
        <begin position="217"/>
        <end position="239"/>
    </location>
</feature>
<reference evidence="9 10" key="1">
    <citation type="submission" date="2018-02" db="EMBL/GenBank/DDBJ databases">
        <title>Fusarium culmorum secondary metabolites in fungal-bacterial-plant interactions.</title>
        <authorList>
            <person name="Schmidt R."/>
        </authorList>
    </citation>
    <scope>NUCLEOTIDE SEQUENCE [LARGE SCALE GENOMIC DNA]</scope>
    <source>
        <strain evidence="9 10">PV</strain>
    </source>
</reference>
<evidence type="ECO:0000256" key="7">
    <source>
        <dbReference type="SAM" id="Phobius"/>
    </source>
</evidence>
<dbReference type="PANTHER" id="PTHR33048">
    <property type="entry name" value="PTH11-LIKE INTEGRAL MEMBRANE PROTEIN (AFU_ORTHOLOGUE AFUA_5G11245)"/>
    <property type="match status" value="1"/>
</dbReference>
<feature type="transmembrane region" description="Helical" evidence="7">
    <location>
        <begin position="6"/>
        <end position="27"/>
    </location>
</feature>
<feature type="domain" description="Rhodopsin" evidence="8">
    <location>
        <begin position="24"/>
        <end position="278"/>
    </location>
</feature>
<feature type="transmembrane region" description="Helical" evidence="7">
    <location>
        <begin position="191"/>
        <end position="210"/>
    </location>
</feature>
<name>A0A2T4GPR1_FUSCU</name>
<evidence type="ECO:0000256" key="5">
    <source>
        <dbReference type="ARBA" id="ARBA00038359"/>
    </source>
</evidence>
<dbReference type="InterPro" id="IPR052337">
    <property type="entry name" value="SAT4-like"/>
</dbReference>
<evidence type="ECO:0000256" key="4">
    <source>
        <dbReference type="ARBA" id="ARBA00023136"/>
    </source>
</evidence>
<evidence type="ECO:0000256" key="3">
    <source>
        <dbReference type="ARBA" id="ARBA00022989"/>
    </source>
</evidence>
<dbReference type="OMA" id="NNWSIEN"/>
<gene>
    <name evidence="9" type="ORF">FCULG_00000046</name>
</gene>
<evidence type="ECO:0000313" key="10">
    <source>
        <dbReference type="Proteomes" id="UP000241587"/>
    </source>
</evidence>
<dbReference type="InterPro" id="IPR049326">
    <property type="entry name" value="Rhodopsin_dom_fungi"/>
</dbReference>
<feature type="transmembrane region" description="Helical" evidence="7">
    <location>
        <begin position="121"/>
        <end position="144"/>
    </location>
</feature>
<feature type="transmembrane region" description="Helical" evidence="7">
    <location>
        <begin position="39"/>
        <end position="62"/>
    </location>
</feature>
<dbReference type="Pfam" id="PF20684">
    <property type="entry name" value="Fung_rhodopsin"/>
    <property type="match status" value="1"/>
</dbReference>
<feature type="region of interest" description="Disordered" evidence="6">
    <location>
        <begin position="284"/>
        <end position="303"/>
    </location>
</feature>
<protein>
    <recommendedName>
        <fullName evidence="8">Rhodopsin domain-containing protein</fullName>
    </recommendedName>
</protein>
<dbReference type="AlphaFoldDB" id="A0A2T4GPR1"/>
<evidence type="ECO:0000256" key="2">
    <source>
        <dbReference type="ARBA" id="ARBA00022692"/>
    </source>
</evidence>
<organism evidence="9 10">
    <name type="scientific">Fusarium culmorum</name>
    <dbReference type="NCBI Taxonomy" id="5516"/>
    <lineage>
        <taxon>Eukaryota</taxon>
        <taxon>Fungi</taxon>
        <taxon>Dikarya</taxon>
        <taxon>Ascomycota</taxon>
        <taxon>Pezizomycotina</taxon>
        <taxon>Sordariomycetes</taxon>
        <taxon>Hypocreomycetidae</taxon>
        <taxon>Hypocreales</taxon>
        <taxon>Nectriaceae</taxon>
        <taxon>Fusarium</taxon>
    </lineage>
</organism>
<dbReference type="Proteomes" id="UP000241587">
    <property type="component" value="Unassembled WGS sequence"/>
</dbReference>
<sequence length="345" mass="39005">MEHDTALIIVQGILVILYLCVVILRSWTRICFERRTLTVSDYFAWIGWLFAVGWVVSSAIAMDIVDNNPVTDEEGLVHDVRYLKTVFIAEYCFDVGIYWPKLSITAFYWRLIPDIFRSLRIALYAITTYLVCCMIVAFLLNTLIAGNISNNWSIENQLLSAWNAFPNFIAQWCMNFSTDLLRKSSEPPQTLHYLIASVFCFPFFILPQLMLRKEQKIGLIGVFSLGAITITVNLTRFIINNVASFQLDDASGNTLCTAEMTTAVIVVCLPGLKKFVKRSKLPTTTDRSYQSGTGLSTGSHAPLKSQQITQSYAERGVKDSEIELVPEGEEYLRMPDLVFLKGQDP</sequence>
<comment type="subcellular location">
    <subcellularLocation>
        <location evidence="1">Membrane</location>
        <topology evidence="1">Multi-pass membrane protein</topology>
    </subcellularLocation>
</comment>
<evidence type="ECO:0000259" key="8">
    <source>
        <dbReference type="Pfam" id="PF20684"/>
    </source>
</evidence>
<dbReference type="PANTHER" id="PTHR33048:SF92">
    <property type="entry name" value="INTEGRAL MEMBRANE PROTEIN"/>
    <property type="match status" value="1"/>
</dbReference>
<evidence type="ECO:0000313" key="9">
    <source>
        <dbReference type="EMBL" id="PTD05548.1"/>
    </source>
</evidence>
<keyword evidence="2 7" id="KW-0812">Transmembrane</keyword>
<proteinExistence type="inferred from homology"/>
<evidence type="ECO:0000256" key="6">
    <source>
        <dbReference type="SAM" id="MobiDB-lite"/>
    </source>
</evidence>
<feature type="transmembrane region" description="Helical" evidence="7">
    <location>
        <begin position="251"/>
        <end position="272"/>
    </location>
</feature>
<dbReference type="OrthoDB" id="444631at2759"/>